<evidence type="ECO:0000256" key="1">
    <source>
        <dbReference type="SAM" id="Coils"/>
    </source>
</evidence>
<reference evidence="2 3" key="1">
    <citation type="submission" date="2024-11" db="EMBL/GenBank/DDBJ databases">
        <title>A near-complete genome assembly of Cinchona calisaya.</title>
        <authorList>
            <person name="Lian D.C."/>
            <person name="Zhao X.W."/>
            <person name="Wei L."/>
        </authorList>
    </citation>
    <scope>NUCLEOTIDE SEQUENCE [LARGE SCALE GENOMIC DNA]</scope>
    <source>
        <tissue evidence="2">Nenye</tissue>
    </source>
</reference>
<gene>
    <name evidence="2" type="ORF">ACH5RR_018431</name>
</gene>
<dbReference type="Proteomes" id="UP001630127">
    <property type="component" value="Unassembled WGS sequence"/>
</dbReference>
<name>A0ABD2ZP91_9GENT</name>
<evidence type="ECO:0000313" key="2">
    <source>
        <dbReference type="EMBL" id="KAL3520282.1"/>
    </source>
</evidence>
<keyword evidence="3" id="KW-1185">Reference proteome</keyword>
<feature type="coiled-coil region" evidence="1">
    <location>
        <begin position="16"/>
        <end position="57"/>
    </location>
</feature>
<dbReference type="EMBL" id="JBJUIK010000008">
    <property type="protein sequence ID" value="KAL3520282.1"/>
    <property type="molecule type" value="Genomic_DNA"/>
</dbReference>
<comment type="caution">
    <text evidence="2">The sequence shown here is derived from an EMBL/GenBank/DDBJ whole genome shotgun (WGS) entry which is preliminary data.</text>
</comment>
<protein>
    <submittedName>
        <fullName evidence="2">Uncharacterized protein</fullName>
    </submittedName>
</protein>
<sequence>MCARSAKLIPGLLRQIDGEENINKHLHEEVRKLENRAKALEVEVGQLKDELRKENGRKAWTKRIVAAYVCYNAANW</sequence>
<keyword evidence="1" id="KW-0175">Coiled coil</keyword>
<organism evidence="2 3">
    <name type="scientific">Cinchona calisaya</name>
    <dbReference type="NCBI Taxonomy" id="153742"/>
    <lineage>
        <taxon>Eukaryota</taxon>
        <taxon>Viridiplantae</taxon>
        <taxon>Streptophyta</taxon>
        <taxon>Embryophyta</taxon>
        <taxon>Tracheophyta</taxon>
        <taxon>Spermatophyta</taxon>
        <taxon>Magnoliopsida</taxon>
        <taxon>eudicotyledons</taxon>
        <taxon>Gunneridae</taxon>
        <taxon>Pentapetalae</taxon>
        <taxon>asterids</taxon>
        <taxon>lamiids</taxon>
        <taxon>Gentianales</taxon>
        <taxon>Rubiaceae</taxon>
        <taxon>Cinchonoideae</taxon>
        <taxon>Cinchoneae</taxon>
        <taxon>Cinchona</taxon>
    </lineage>
</organism>
<proteinExistence type="predicted"/>
<accession>A0ABD2ZP91</accession>
<dbReference type="AlphaFoldDB" id="A0ABD2ZP91"/>
<evidence type="ECO:0000313" key="3">
    <source>
        <dbReference type="Proteomes" id="UP001630127"/>
    </source>
</evidence>